<proteinExistence type="inferred from homology"/>
<dbReference type="InterPro" id="IPR035439">
    <property type="entry name" value="UPF0145_dom_sf"/>
</dbReference>
<evidence type="ECO:0000313" key="3">
    <source>
        <dbReference type="EMBL" id="MDN7026213.1"/>
    </source>
</evidence>
<dbReference type="Proteomes" id="UP001168338">
    <property type="component" value="Unassembled WGS sequence"/>
</dbReference>
<name>A0ABT8ME43_9EURY</name>
<sequence length="106" mass="11284">MLLTTTENVPGYTTTVIGVVYGNTVRAKHIGKDIMSGLKGLVGGELQAYTEMLTESRLEAMNRMQNAATKMGADAIVNVRFATSETMPGAAEMLAYGTAVKLTPIQ</sequence>
<evidence type="ECO:0000313" key="4">
    <source>
        <dbReference type="Proteomes" id="UP001168338"/>
    </source>
</evidence>
<dbReference type="EMBL" id="VCYH01000018">
    <property type="protein sequence ID" value="MDN7026213.1"/>
    <property type="molecule type" value="Genomic_DNA"/>
</dbReference>
<evidence type="ECO:0000256" key="2">
    <source>
        <dbReference type="HAMAP-Rule" id="MF_00338"/>
    </source>
</evidence>
<protein>
    <recommendedName>
        <fullName evidence="2">UPF0145 protein FGU65_15230</fullName>
    </recommendedName>
</protein>
<dbReference type="HAMAP" id="MF_00338">
    <property type="entry name" value="UPF0145"/>
    <property type="match status" value="1"/>
</dbReference>
<keyword evidence="4" id="KW-1185">Reference proteome</keyword>
<dbReference type="SUPFAM" id="SSF117782">
    <property type="entry name" value="YbjQ-like"/>
    <property type="match status" value="1"/>
</dbReference>
<dbReference type="Gene3D" id="3.30.110.70">
    <property type="entry name" value="Hypothetical protein apc22750. Chain B"/>
    <property type="match status" value="1"/>
</dbReference>
<accession>A0ABT8ME43</accession>
<dbReference type="RefSeq" id="WP_301665421.1">
    <property type="nucleotide sequence ID" value="NZ_VCYH01000018.1"/>
</dbReference>
<dbReference type="PANTHER" id="PTHR34068">
    <property type="entry name" value="UPF0145 PROTEIN YBJQ"/>
    <property type="match status" value="1"/>
</dbReference>
<evidence type="ECO:0000256" key="1">
    <source>
        <dbReference type="ARBA" id="ARBA00010751"/>
    </source>
</evidence>
<reference evidence="3" key="1">
    <citation type="submission" date="2019-05" db="EMBL/GenBank/DDBJ databases">
        <title>Methanoculleus sp. FWC-SCC1, a methanogenic archaeon isolated from deep marine cold seep.</title>
        <authorList>
            <person name="Chen Y.-W."/>
            <person name="Chen S.-C."/>
            <person name="Teng N.-H."/>
            <person name="Lai M.-C."/>
        </authorList>
    </citation>
    <scope>NUCLEOTIDE SEQUENCE</scope>
    <source>
        <strain evidence="3">FWC-SCC1</strain>
    </source>
</reference>
<comment type="caution">
    <text evidence="3">The sequence shown here is derived from an EMBL/GenBank/DDBJ whole genome shotgun (WGS) entry which is preliminary data.</text>
</comment>
<dbReference type="InterPro" id="IPR002765">
    <property type="entry name" value="UPF0145_YbjQ-like"/>
</dbReference>
<gene>
    <name evidence="3" type="ORF">FGU65_15230</name>
</gene>
<comment type="similarity">
    <text evidence="1 2">Belongs to the UPF0145 family.</text>
</comment>
<organism evidence="3 4">
    <name type="scientific">Methanoculleus frigidifontis</name>
    <dbReference type="NCBI Taxonomy" id="2584085"/>
    <lineage>
        <taxon>Archaea</taxon>
        <taxon>Methanobacteriati</taxon>
        <taxon>Methanobacteriota</taxon>
        <taxon>Stenosarchaea group</taxon>
        <taxon>Methanomicrobia</taxon>
        <taxon>Methanomicrobiales</taxon>
        <taxon>Methanomicrobiaceae</taxon>
        <taxon>Methanoculleus</taxon>
    </lineage>
</organism>
<dbReference type="PANTHER" id="PTHR34068:SF2">
    <property type="entry name" value="UPF0145 PROTEIN SCO3412"/>
    <property type="match status" value="1"/>
</dbReference>
<dbReference type="Pfam" id="PF01906">
    <property type="entry name" value="YbjQ_1"/>
    <property type="match status" value="1"/>
</dbReference>